<evidence type="ECO:0000313" key="9">
    <source>
        <dbReference type="EMBL" id="KKN78371.1"/>
    </source>
</evidence>
<accession>A0A0F9VY75</accession>
<proteinExistence type="predicted"/>
<keyword evidence="4 6" id="KW-1133">Transmembrane helix</keyword>
<comment type="subcellular location">
    <subcellularLocation>
        <location evidence="1">Cell membrane</location>
        <topology evidence="1">Multi-pass membrane protein</topology>
    </subcellularLocation>
</comment>
<gene>
    <name evidence="9" type="ORF">LCGC14_0350930</name>
</gene>
<feature type="domain" description="Integral membrane bound transporter" evidence="8">
    <location>
        <begin position="407"/>
        <end position="531"/>
    </location>
</feature>
<evidence type="ECO:0000259" key="8">
    <source>
        <dbReference type="Pfam" id="PF13515"/>
    </source>
</evidence>
<protein>
    <submittedName>
        <fullName evidence="9">Uncharacterized protein</fullName>
    </submittedName>
</protein>
<feature type="domain" description="Integral membrane protein YccS N-terminal" evidence="7">
    <location>
        <begin position="81"/>
        <end position="297"/>
    </location>
</feature>
<evidence type="ECO:0000256" key="6">
    <source>
        <dbReference type="SAM" id="Phobius"/>
    </source>
</evidence>
<dbReference type="PANTHER" id="PTHR30509">
    <property type="entry name" value="P-HYDROXYBENZOIC ACID EFFLUX PUMP SUBUNIT-RELATED"/>
    <property type="match status" value="1"/>
</dbReference>
<keyword evidence="3 6" id="KW-0812">Transmembrane</keyword>
<feature type="transmembrane region" description="Helical" evidence="6">
    <location>
        <begin position="487"/>
        <end position="507"/>
    </location>
</feature>
<dbReference type="PANTHER" id="PTHR30509:SF9">
    <property type="entry name" value="MULTIDRUG RESISTANCE PROTEIN MDTO"/>
    <property type="match status" value="1"/>
</dbReference>
<comment type="caution">
    <text evidence="9">The sequence shown here is derived from an EMBL/GenBank/DDBJ whole genome shotgun (WGS) entry which is preliminary data.</text>
</comment>
<feature type="transmembrane region" description="Helical" evidence="6">
    <location>
        <begin position="450"/>
        <end position="475"/>
    </location>
</feature>
<dbReference type="InterPro" id="IPR032692">
    <property type="entry name" value="YccS_N"/>
</dbReference>
<keyword evidence="5 6" id="KW-0472">Membrane</keyword>
<evidence type="ECO:0000256" key="4">
    <source>
        <dbReference type="ARBA" id="ARBA00022989"/>
    </source>
</evidence>
<reference evidence="9" key="1">
    <citation type="journal article" date="2015" name="Nature">
        <title>Complex archaea that bridge the gap between prokaryotes and eukaryotes.</title>
        <authorList>
            <person name="Spang A."/>
            <person name="Saw J.H."/>
            <person name="Jorgensen S.L."/>
            <person name="Zaremba-Niedzwiedzka K."/>
            <person name="Martijn J."/>
            <person name="Lind A.E."/>
            <person name="van Eijk R."/>
            <person name="Schleper C."/>
            <person name="Guy L."/>
            <person name="Ettema T.J."/>
        </authorList>
    </citation>
    <scope>NUCLEOTIDE SEQUENCE</scope>
</reference>
<feature type="transmembrane region" description="Helical" evidence="6">
    <location>
        <begin position="66"/>
        <end position="86"/>
    </location>
</feature>
<feature type="transmembrane region" description="Helical" evidence="6">
    <location>
        <begin position="419"/>
        <end position="438"/>
    </location>
</feature>
<feature type="transmembrane region" description="Helical" evidence="6">
    <location>
        <begin position="33"/>
        <end position="54"/>
    </location>
</feature>
<dbReference type="GO" id="GO:0005886">
    <property type="term" value="C:plasma membrane"/>
    <property type="evidence" value="ECO:0007669"/>
    <property type="project" value="UniProtKB-SubCell"/>
</dbReference>
<sequence>MSKRLRNLFRIALSSYVTTGMSAGFGLLLIASFAYFLLGPFAALVATVGAIVCIPPDQASPRRNKFFNLLPAAVIGLPLFACVQVLHDQPLYLGLLLIPATFLAFLAGAWGKRGAPIVISIMFAMIFSMAVPSQLNGVSVLTTCLYFALGAATYLLYATASNALLNDRYRAQILGEVFLSMGALMRTQGSRFGAALGKYPAPQPGELMQKQAALADELQAARDILLESPRQPRRQQLAAMLINLLEIRDHLLASELDLDAAASNPDCAVTLDQLGQIIGQLAKAVENMGDALLRGGQQFSFVDRRSELAGLNWNIAGNAEPGAASPPVWMLLRGLINRVGNINDEIVRLSRLAGGQDEPNLAMVRTAWQLFVSPTAWSWRPFLLLWRWDAPPLRHALRAALAVGSGYFLSLALPWAPHSYWILLTIVVVLRGSLSQTLERRNSRVAGTVLGCILAAGILLTEPPLLVLMIIVPIAQAVSHSFAIRRYLITAVSATVLSLTLAHLLSAGTSLEFHVLERLGDTLIGAGLAWAFSYVLPSWERGQIVALVNRTLLAQAQHAEIALSLGQLKAVDDELELEWRLARKEAYDSLSALVQATRRSLSEPRAVRPALESLEQLLARGHQLLAQLTTVKSLLLRRRHLGQDDMSEPLQYAAQRINAALTSAQPPALPEAPVYTVWAAESGPAESLDYDLKPWILRRLNLAADIAIKLREDADRALATRSAENRRASEQGSCG</sequence>
<evidence type="ECO:0000256" key="2">
    <source>
        <dbReference type="ARBA" id="ARBA00022475"/>
    </source>
</evidence>
<feature type="transmembrane region" description="Helical" evidence="6">
    <location>
        <begin position="117"/>
        <end position="134"/>
    </location>
</feature>
<feature type="transmembrane region" description="Helical" evidence="6">
    <location>
        <begin position="7"/>
        <end position="27"/>
    </location>
</feature>
<dbReference type="Pfam" id="PF12805">
    <property type="entry name" value="FUSC-like"/>
    <property type="match status" value="1"/>
</dbReference>
<dbReference type="AlphaFoldDB" id="A0A0F9VY75"/>
<feature type="transmembrane region" description="Helical" evidence="6">
    <location>
        <begin position="92"/>
        <end position="110"/>
    </location>
</feature>
<evidence type="ECO:0000256" key="1">
    <source>
        <dbReference type="ARBA" id="ARBA00004651"/>
    </source>
</evidence>
<dbReference type="EMBL" id="LAZR01000264">
    <property type="protein sequence ID" value="KKN78371.1"/>
    <property type="molecule type" value="Genomic_DNA"/>
</dbReference>
<organism evidence="9">
    <name type="scientific">marine sediment metagenome</name>
    <dbReference type="NCBI Taxonomy" id="412755"/>
    <lineage>
        <taxon>unclassified sequences</taxon>
        <taxon>metagenomes</taxon>
        <taxon>ecological metagenomes</taxon>
    </lineage>
</organism>
<evidence type="ECO:0000256" key="3">
    <source>
        <dbReference type="ARBA" id="ARBA00022692"/>
    </source>
</evidence>
<feature type="transmembrane region" description="Helical" evidence="6">
    <location>
        <begin position="140"/>
        <end position="160"/>
    </location>
</feature>
<name>A0A0F9VY75_9ZZZZ</name>
<evidence type="ECO:0000256" key="5">
    <source>
        <dbReference type="ARBA" id="ARBA00023136"/>
    </source>
</evidence>
<evidence type="ECO:0000259" key="7">
    <source>
        <dbReference type="Pfam" id="PF12805"/>
    </source>
</evidence>
<dbReference type="InterPro" id="IPR049453">
    <property type="entry name" value="Memb_transporter_dom"/>
</dbReference>
<dbReference type="Pfam" id="PF13515">
    <property type="entry name" value="FUSC_2"/>
    <property type="match status" value="1"/>
</dbReference>
<keyword evidence="2" id="KW-1003">Cell membrane</keyword>